<gene>
    <name evidence="2" type="ORF">EZJ44_02850</name>
</gene>
<dbReference type="InterPro" id="IPR002562">
    <property type="entry name" value="3'-5'_exonuclease_dom"/>
</dbReference>
<dbReference type="PANTHER" id="PTHR47649">
    <property type="entry name" value="RIBONUCLEASE D"/>
    <property type="match status" value="1"/>
</dbReference>
<dbReference type="CDD" id="cd06142">
    <property type="entry name" value="RNaseD_exo"/>
    <property type="match status" value="1"/>
</dbReference>
<dbReference type="InterPro" id="IPR036397">
    <property type="entry name" value="RNaseH_sf"/>
</dbReference>
<evidence type="ECO:0000313" key="3">
    <source>
        <dbReference type="Proteomes" id="UP000293036"/>
    </source>
</evidence>
<proteinExistence type="predicted"/>
<dbReference type="InterPro" id="IPR051086">
    <property type="entry name" value="RNase_D-like"/>
</dbReference>
<dbReference type="SUPFAM" id="SSF47819">
    <property type="entry name" value="HRDC-like"/>
    <property type="match status" value="1"/>
</dbReference>
<dbReference type="Pfam" id="PF18305">
    <property type="entry name" value="DNA_pol_A_exoN"/>
    <property type="match status" value="1"/>
</dbReference>
<dbReference type="SMART" id="SM00474">
    <property type="entry name" value="35EXOc"/>
    <property type="match status" value="1"/>
</dbReference>
<dbReference type="Pfam" id="PF01612">
    <property type="entry name" value="DNA_pol_A_exo1"/>
    <property type="match status" value="1"/>
</dbReference>
<accession>A0A4Q9V1V9</accession>
<comment type="caution">
    <text evidence="2">The sequence shown here is derived from an EMBL/GenBank/DDBJ whole genome shotgun (WGS) entry which is preliminary data.</text>
</comment>
<dbReference type="InterPro" id="IPR002121">
    <property type="entry name" value="HRDC_dom"/>
</dbReference>
<organism evidence="2 3">
    <name type="scientific">Arcanobacterium bovis</name>
    <dbReference type="NCBI Taxonomy" id="2529275"/>
    <lineage>
        <taxon>Bacteria</taxon>
        <taxon>Bacillati</taxon>
        <taxon>Actinomycetota</taxon>
        <taxon>Actinomycetes</taxon>
        <taxon>Actinomycetales</taxon>
        <taxon>Actinomycetaceae</taxon>
        <taxon>Arcanobacterium</taxon>
    </lineage>
</organism>
<dbReference type="GO" id="GO:0003676">
    <property type="term" value="F:nucleic acid binding"/>
    <property type="evidence" value="ECO:0007669"/>
    <property type="project" value="InterPro"/>
</dbReference>
<dbReference type="GO" id="GO:0006139">
    <property type="term" value="P:nucleobase-containing compound metabolic process"/>
    <property type="evidence" value="ECO:0007669"/>
    <property type="project" value="InterPro"/>
</dbReference>
<dbReference type="InterPro" id="IPR012337">
    <property type="entry name" value="RNaseH-like_sf"/>
</dbReference>
<dbReference type="Gene3D" id="1.10.150.80">
    <property type="entry name" value="HRDC domain"/>
    <property type="match status" value="2"/>
</dbReference>
<dbReference type="PROSITE" id="PS50967">
    <property type="entry name" value="HRDC"/>
    <property type="match status" value="1"/>
</dbReference>
<dbReference type="GO" id="GO:0008408">
    <property type="term" value="F:3'-5' exonuclease activity"/>
    <property type="evidence" value="ECO:0007669"/>
    <property type="project" value="InterPro"/>
</dbReference>
<evidence type="ECO:0000313" key="2">
    <source>
        <dbReference type="EMBL" id="TBW23043.1"/>
    </source>
</evidence>
<keyword evidence="3" id="KW-1185">Reference proteome</keyword>
<dbReference type="SUPFAM" id="SSF53098">
    <property type="entry name" value="Ribonuclease H-like"/>
    <property type="match status" value="1"/>
</dbReference>
<sequence>MLEPRDGTPDITHDSINIAAAALRSGHGAFAIDTERAMGIRYSNRAYLVQVKREDTPIVLIDPVGIENQLSEMADVFNDEWILHAADQDLPCLAELDLRPAKVFDTEVAGLLLGFERVSLQAMVAEMLNFALAKEHSSADWSQRPLSKEMRAYAALDVDVLHELKAQLIPLLANSGRLEWHEQECEAIRNRPPAPPKQQPWRKAARQAGIRDRRALAMVEQLWITRDKLGQGRDVSPSKVLPSKVLAELASRKPRSRSDVFNSPLLRSRIRSKDAKHWWEAIERSWHLPDDQLPERYFQENKDPFPPIKRWENLDPEAAQRWNRLRSAVLTHADELGIRQDMLLKPATQKLVAWQGWDSASALHDLLAEQGARPWQIDQVAPVIFAATR</sequence>
<evidence type="ECO:0000259" key="1">
    <source>
        <dbReference type="PROSITE" id="PS50967"/>
    </source>
</evidence>
<dbReference type="PANTHER" id="PTHR47649:SF1">
    <property type="entry name" value="RIBONUCLEASE D"/>
    <property type="match status" value="1"/>
</dbReference>
<dbReference type="GO" id="GO:0000166">
    <property type="term" value="F:nucleotide binding"/>
    <property type="evidence" value="ECO:0007669"/>
    <property type="project" value="InterPro"/>
</dbReference>
<dbReference type="Proteomes" id="UP000293036">
    <property type="component" value="Unassembled WGS sequence"/>
</dbReference>
<feature type="domain" description="HRDC" evidence="1">
    <location>
        <begin position="212"/>
        <end position="292"/>
    </location>
</feature>
<dbReference type="EMBL" id="SJDT01000002">
    <property type="protein sequence ID" value="TBW23043.1"/>
    <property type="molecule type" value="Genomic_DNA"/>
</dbReference>
<dbReference type="Pfam" id="PF00570">
    <property type="entry name" value="HRDC"/>
    <property type="match status" value="1"/>
</dbReference>
<dbReference type="OrthoDB" id="144122at2"/>
<dbReference type="AlphaFoldDB" id="A0A4Q9V1V9"/>
<dbReference type="InterPro" id="IPR010997">
    <property type="entry name" value="HRDC-like_sf"/>
</dbReference>
<dbReference type="InterPro" id="IPR044876">
    <property type="entry name" value="HRDC_dom_sf"/>
</dbReference>
<protein>
    <submittedName>
        <fullName evidence="2">Ribonuclease D</fullName>
    </submittedName>
</protein>
<reference evidence="2 3" key="1">
    <citation type="submission" date="2019-02" db="EMBL/GenBank/DDBJ databases">
        <title>Arcanobacterium bovis sp. nov., isolated from the milk of a cow with mastitis.</title>
        <authorList>
            <person name="Sammra O."/>
            <person name="Foster G."/>
            <person name="Hassan A."/>
            <person name="Alssahen M."/>
            <person name="Laemmler C."/>
            <person name="Borowiak M."/>
            <person name="Malorny B."/>
            <person name="Abdulmawjood A."/>
        </authorList>
    </citation>
    <scope>NUCLEOTIDE SEQUENCE [LARGE SCALE GENOMIC DNA]</scope>
    <source>
        <strain evidence="2 3">C605018/01/1</strain>
    </source>
</reference>
<dbReference type="SMART" id="SM00341">
    <property type="entry name" value="HRDC"/>
    <property type="match status" value="1"/>
</dbReference>
<dbReference type="Gene3D" id="3.30.420.10">
    <property type="entry name" value="Ribonuclease H-like superfamily/Ribonuclease H"/>
    <property type="match status" value="1"/>
</dbReference>
<dbReference type="InterPro" id="IPR041605">
    <property type="entry name" value="Exo_C"/>
</dbReference>
<name>A0A4Q9V1V9_9ACTO</name>